<proteinExistence type="predicted"/>
<reference evidence="2" key="1">
    <citation type="submission" date="2018-06" db="EMBL/GenBank/DDBJ databases">
        <authorList>
            <person name="Zhirakovskaya E."/>
        </authorList>
    </citation>
    <scope>NUCLEOTIDE SEQUENCE</scope>
</reference>
<protein>
    <recommendedName>
        <fullName evidence="1">DUF4382 domain-containing protein</fullName>
    </recommendedName>
</protein>
<dbReference type="InterPro" id="IPR025491">
    <property type="entry name" value="DUF4382"/>
</dbReference>
<accession>A0A3B0Z067</accession>
<dbReference type="EMBL" id="UOFQ01000015">
    <property type="protein sequence ID" value="VAW85041.1"/>
    <property type="molecule type" value="Genomic_DNA"/>
</dbReference>
<dbReference type="AlphaFoldDB" id="A0A3B0Z067"/>
<gene>
    <name evidence="2" type="ORF">MNBD_GAMMA17-310</name>
</gene>
<feature type="domain" description="DUF4382" evidence="1">
    <location>
        <begin position="49"/>
        <end position="186"/>
    </location>
</feature>
<name>A0A3B0Z067_9ZZZZ</name>
<evidence type="ECO:0000259" key="1">
    <source>
        <dbReference type="Pfam" id="PF14321"/>
    </source>
</evidence>
<sequence length="638" mass="68886">MEIFYRRCRDTAAVMRSHFLLSLFLLFASVSLVGCGDSSDSAAEVEGDGEIIIGLTDAEGDFASYTVDVLSLTLTKANGAVVETLPLSTRVDFAQYTEMTEFLTAATVPNGVYIKASMVLDYSDADIWVENSAGDAVKVNNIVDTNGMALRQLDVAVNLEEHTRLVIAPGTPSHLTLDFDLKASNKVRFDEAGVPTQVVEPFLLADVLLETPKIHRLRGPLASVDVAGSSFEVILRPFHHRLRTDRHRRHFGQLEVVTNNATLFEINDDDYQGRAGLVALDDQPIFTATIVIGDLKFNPRRFEAREVYAGSSVPGGELDVVTGNVIARNGDSLTVKGVTLIRAGGSVIFNDEVIVNMGDLTQVKRQLSMSTDYDIDDVSIGQRVRVFGVLINDMATRLEMDAGVNNRGRVKMRLTTLRGTVLDVVTIPEKPLPFVLDLQAIDGRYTGLFDFSGTGDESANDSDPAFYEIDVVTLDVSELASGTPVKVRGFVRPFGQVTAAAPSDFAAHTIVDVTALKAVMTIGWAPASLTAIAGSSADSLTLNLDGVGRFHHVSRARVSIDLTEAGTAPRIIPRENGAGMYRLVQSGVVQVYTRFANFTADLETRLRDGALVKHVAASGPYNDARATITAGSVTVLLE</sequence>
<dbReference type="Pfam" id="PF14321">
    <property type="entry name" value="DUF4382"/>
    <property type="match status" value="1"/>
</dbReference>
<dbReference type="PROSITE" id="PS51257">
    <property type="entry name" value="PROKAR_LIPOPROTEIN"/>
    <property type="match status" value="1"/>
</dbReference>
<organism evidence="2">
    <name type="scientific">hydrothermal vent metagenome</name>
    <dbReference type="NCBI Taxonomy" id="652676"/>
    <lineage>
        <taxon>unclassified sequences</taxon>
        <taxon>metagenomes</taxon>
        <taxon>ecological metagenomes</taxon>
    </lineage>
</organism>
<evidence type="ECO:0000313" key="2">
    <source>
        <dbReference type="EMBL" id="VAW85041.1"/>
    </source>
</evidence>